<feature type="region of interest" description="Disordered" evidence="1">
    <location>
        <begin position="1"/>
        <end position="56"/>
    </location>
</feature>
<dbReference type="KEGG" id="dge:Dgeo_2966"/>
<sequence length="280" mass="29927">MASPERQGGTAPGRDRTPARVRVGHVEYPLQTRPSRTRRDHGQGTGVRPHRLLRAHLPERPAHPLECRAGRVAGLPALVAGAAPLSLSGAAASGGLTGPPCVTRRPSPERERPASGPAPRRPPRPPRCRRHPAREAGCPGGMNIPFPAYDQPPPQVGARALPDVQGTGVTRLAPVLSAREREMLIGAVRLAEAMRLGLDPRTFDPAEPLPAGAREAARRAETQLRCRSLAQMRGQPLALAAASGTLLLSRTRNFPPSVTQELHLALGKVFGQLNLQRLQP</sequence>
<name>A8ZRA0_DEIGD</name>
<evidence type="ECO:0000256" key="1">
    <source>
        <dbReference type="SAM" id="MobiDB-lite"/>
    </source>
</evidence>
<dbReference type="EMBL" id="CP000856">
    <property type="protein sequence ID" value="ABW35009.1"/>
    <property type="molecule type" value="Genomic_DNA"/>
</dbReference>
<evidence type="ECO:0000313" key="2">
    <source>
        <dbReference type="EMBL" id="ABW35009.1"/>
    </source>
</evidence>
<organism evidence="2 3">
    <name type="scientific">Deinococcus geothermalis (strain DSM 11300 / CIP 105573 / AG-3a)</name>
    <dbReference type="NCBI Taxonomy" id="319795"/>
    <lineage>
        <taxon>Bacteria</taxon>
        <taxon>Thermotogati</taxon>
        <taxon>Deinococcota</taxon>
        <taxon>Deinococci</taxon>
        <taxon>Deinococcales</taxon>
        <taxon>Deinococcaceae</taxon>
        <taxon>Deinococcus</taxon>
    </lineage>
</organism>
<feature type="compositionally biased region" description="Basic residues" evidence="1">
    <location>
        <begin position="121"/>
        <end position="132"/>
    </location>
</feature>
<keyword evidence="2" id="KW-0614">Plasmid</keyword>
<reference evidence="2" key="1">
    <citation type="submission" date="2007-10" db="EMBL/GenBank/DDBJ databases">
        <title>Complete sequence of Plasmid2 pDGEO02 of Deinococcus geothermalis DSM 11300.</title>
        <authorList>
            <consortium name="US DOE Joint Genome Institute"/>
            <person name="Copeland A."/>
            <person name="Lucas S."/>
            <person name="Lapidus A."/>
            <person name="Barry K."/>
            <person name="Detter J.C."/>
            <person name="Glavina del Rio T."/>
            <person name="Hammon N."/>
            <person name="Israni S."/>
            <person name="Dalin E."/>
            <person name="Tice H."/>
            <person name="Pitluck S."/>
            <person name="Brettin T."/>
            <person name="Bruce D."/>
            <person name="Han C."/>
            <person name="Tapia R."/>
            <person name="Saunders E."/>
            <person name="Gilna P."/>
            <person name="Schmutz J."/>
            <person name="Larimer F."/>
            <person name="Land M."/>
            <person name="Hauser L."/>
            <person name="Kyrpides N."/>
            <person name="Kim E."/>
            <person name="Daly M.J."/>
            <person name="Fredrickson J.K."/>
            <person name="Makarova K.S."/>
            <person name="Gaidamakova E.K."/>
            <person name="Zhai M."/>
            <person name="Richardson P."/>
        </authorList>
    </citation>
    <scope>NUCLEOTIDE SEQUENCE [LARGE SCALE GENOMIC DNA]</scope>
    <source>
        <strain evidence="2">DSM 11300</strain>
        <plasmid evidence="2">pDGEO02</plasmid>
    </source>
</reference>
<dbReference type="HOGENOM" id="CLU_992969_0_0_0"/>
<geneLocation type="plasmid" evidence="2 3">
    <name>pDGEO02</name>
</geneLocation>
<protein>
    <submittedName>
        <fullName evidence="2">Uncharacterized protein</fullName>
    </submittedName>
</protein>
<proteinExistence type="predicted"/>
<accession>A8ZRA0</accession>
<evidence type="ECO:0000313" key="3">
    <source>
        <dbReference type="Proteomes" id="UP000002431"/>
    </source>
</evidence>
<gene>
    <name evidence="2" type="ORF">Dgeo_2966</name>
</gene>
<dbReference type="Proteomes" id="UP000002431">
    <property type="component" value="Plasmid pDGEO02"/>
</dbReference>
<dbReference type="AlphaFoldDB" id="A8ZRA0"/>
<keyword evidence="3" id="KW-1185">Reference proteome</keyword>
<feature type="region of interest" description="Disordered" evidence="1">
    <location>
        <begin position="90"/>
        <end position="139"/>
    </location>
</feature>